<keyword evidence="2" id="KW-0808">Transferase</keyword>
<sequence>MKTENFPKIVSSYNEWDPLEEVIVGDMFNATIPTVEVAVQATIPDAQIDYFKLHAGQQFSEELVGRACRELDDFSRILSDLGIAVRRPEKVKKTIPYSTPHWKMLGGLYSAMPRDSLLVVGDTIIEAPMAWRSRYFETDAFRPLLKEYFHRGANWIAAPKPQLLDATFDKNYDRVTPYLTDRYAVSEFEPTFDAADFIRCGEDIFVQKSHVTNDFGIEWVRRSIGSKYRVHKVDHCDDAPMHIDATLLPLCPGKLMIHPERIKNLPSQFAEWEVRVAPSPAVRPGHTLYMSSAWLSMNVLMLSPDTVVVETHEAEMINFFEKWGFNVVPVRFSNVIRFGGAFHCVTADVRRRGELQNYF</sequence>
<dbReference type="Proteomes" id="UP001363010">
    <property type="component" value="Unassembled WGS sequence"/>
</dbReference>
<name>A0ABU8VWE9_9BURK</name>
<gene>
    <name evidence="3" type="ORF">WKW80_06820</name>
</gene>
<evidence type="ECO:0000313" key="3">
    <source>
        <dbReference type="EMBL" id="MEJ8821748.1"/>
    </source>
</evidence>
<evidence type="ECO:0000313" key="4">
    <source>
        <dbReference type="Proteomes" id="UP001363010"/>
    </source>
</evidence>
<dbReference type="RefSeq" id="WP_340362785.1">
    <property type="nucleotide sequence ID" value="NZ_JBBKZV010000002.1"/>
</dbReference>
<evidence type="ECO:0000256" key="1">
    <source>
        <dbReference type="ARBA" id="ARBA00006943"/>
    </source>
</evidence>
<dbReference type="PANTHER" id="PTHR10488:SF1">
    <property type="entry name" value="GLYCINE AMIDINOTRANSFERASE, MITOCHONDRIAL"/>
    <property type="match status" value="1"/>
</dbReference>
<dbReference type="Gene3D" id="3.75.10.10">
    <property type="entry name" value="L-arginine/glycine Amidinotransferase, Chain A"/>
    <property type="match status" value="1"/>
</dbReference>
<comment type="caution">
    <text evidence="3">The sequence shown here is derived from an EMBL/GenBank/DDBJ whole genome shotgun (WGS) entry which is preliminary data.</text>
</comment>
<comment type="similarity">
    <text evidence="1">Belongs to the amidinotransferase family.</text>
</comment>
<accession>A0ABU8VWE9</accession>
<evidence type="ECO:0000256" key="2">
    <source>
        <dbReference type="ARBA" id="ARBA00022679"/>
    </source>
</evidence>
<dbReference type="InterPro" id="IPR033195">
    <property type="entry name" value="AmidinoTrfase"/>
</dbReference>
<dbReference type="EMBL" id="JBBKZV010000002">
    <property type="protein sequence ID" value="MEJ8821748.1"/>
    <property type="molecule type" value="Genomic_DNA"/>
</dbReference>
<protein>
    <submittedName>
        <fullName evidence="3">Amidinotransferase</fullName>
    </submittedName>
</protein>
<organism evidence="3 4">
    <name type="scientific">Variovorax humicola</name>
    <dbReference type="NCBI Taxonomy" id="1769758"/>
    <lineage>
        <taxon>Bacteria</taxon>
        <taxon>Pseudomonadati</taxon>
        <taxon>Pseudomonadota</taxon>
        <taxon>Betaproteobacteria</taxon>
        <taxon>Burkholderiales</taxon>
        <taxon>Comamonadaceae</taxon>
        <taxon>Variovorax</taxon>
    </lineage>
</organism>
<proteinExistence type="inferred from homology"/>
<dbReference type="SUPFAM" id="SSF55909">
    <property type="entry name" value="Pentein"/>
    <property type="match status" value="1"/>
</dbReference>
<dbReference type="PANTHER" id="PTHR10488">
    <property type="entry name" value="GLYCINE AMIDINOTRANSFERASE, MITOCHONDRIAL"/>
    <property type="match status" value="1"/>
</dbReference>
<reference evidence="3 4" key="1">
    <citation type="submission" date="2024-03" db="EMBL/GenBank/DDBJ databases">
        <title>Novel species of the genus Variovorax.</title>
        <authorList>
            <person name="Liu Q."/>
            <person name="Xin Y.-H."/>
        </authorList>
    </citation>
    <scope>NUCLEOTIDE SEQUENCE [LARGE SCALE GENOMIC DNA]</scope>
    <source>
        <strain evidence="3 4">KACC 18501</strain>
    </source>
</reference>
<keyword evidence="4" id="KW-1185">Reference proteome</keyword>